<feature type="compositionally biased region" description="Basic and acidic residues" evidence="6">
    <location>
        <begin position="1467"/>
        <end position="1477"/>
    </location>
</feature>
<dbReference type="PANTHER" id="PTHR12663:SF0">
    <property type="entry name" value="PRECOCIOUS DISSOCIATION OF SISTERS 5, ISOFORM A"/>
    <property type="match status" value="1"/>
</dbReference>
<dbReference type="EMBL" id="GG657451">
    <property type="protein sequence ID" value="OAT06628.1"/>
    <property type="molecule type" value="Genomic_DNA"/>
</dbReference>
<dbReference type="GO" id="GO:0005634">
    <property type="term" value="C:nucleus"/>
    <property type="evidence" value="ECO:0007669"/>
    <property type="project" value="UniProtKB-SubCell"/>
</dbReference>
<evidence type="ECO:0000256" key="6">
    <source>
        <dbReference type="SAM" id="MobiDB-lite"/>
    </source>
</evidence>
<feature type="compositionally biased region" description="Polar residues" evidence="6">
    <location>
        <begin position="1310"/>
        <end position="1320"/>
    </location>
</feature>
<organism evidence="7 8">
    <name type="scientific">Blastomyces gilchristii (strain SLH14081)</name>
    <name type="common">Blastomyces dermatitidis</name>
    <dbReference type="NCBI Taxonomy" id="559298"/>
    <lineage>
        <taxon>Eukaryota</taxon>
        <taxon>Fungi</taxon>
        <taxon>Dikarya</taxon>
        <taxon>Ascomycota</taxon>
        <taxon>Pezizomycotina</taxon>
        <taxon>Eurotiomycetes</taxon>
        <taxon>Eurotiomycetidae</taxon>
        <taxon>Onygenales</taxon>
        <taxon>Ajellomycetaceae</taxon>
        <taxon>Blastomyces</taxon>
    </lineage>
</organism>
<dbReference type="InterPro" id="IPR016024">
    <property type="entry name" value="ARM-type_fold"/>
</dbReference>
<reference evidence="8" key="1">
    <citation type="journal article" date="2015" name="PLoS Genet.">
        <title>The dynamic genome and transcriptome of the human fungal pathogen Blastomyces and close relative Emmonsia.</title>
        <authorList>
            <person name="Munoz J.F."/>
            <person name="Gauthier G.M."/>
            <person name="Desjardins C.A."/>
            <person name="Gallo J.E."/>
            <person name="Holder J."/>
            <person name="Sullivan T.D."/>
            <person name="Marty A.J."/>
            <person name="Carmen J.C."/>
            <person name="Chen Z."/>
            <person name="Ding L."/>
            <person name="Gujja S."/>
            <person name="Magrini V."/>
            <person name="Misas E."/>
            <person name="Mitreva M."/>
            <person name="Priest M."/>
            <person name="Saif S."/>
            <person name="Whiston E.A."/>
            <person name="Young S."/>
            <person name="Zeng Q."/>
            <person name="Goldman W.E."/>
            <person name="Mardis E.R."/>
            <person name="Taylor J.W."/>
            <person name="McEwen J.G."/>
            <person name="Clay O.K."/>
            <person name="Klein B.S."/>
            <person name="Cuomo C.A."/>
        </authorList>
    </citation>
    <scope>NUCLEOTIDE SEQUENCE [LARGE SCALE GENOMIC DNA]</scope>
    <source>
        <strain evidence="8">SLH14081</strain>
    </source>
</reference>
<sequence>MPARTRHSLATTPEVAEPEEEPSGLRRLRFNDTLSWRAGRAIPVADLLERLESLALELRQLDQEETDKDSLKNVSQDLASGHLLGHRDKGVRAWTACCVVDILRLCAPNAPFTGNQLKDIFTTIVTSIIPALADPSNAYNEQHVYVLSSLADVKSIVLLTDLDAPDTLILPLFSSCFDIVSGSSKSSTGEELAKNVEYDMTRLLAPIIDESSVLAPEIIDVIIAQFLRVDPRIVEHSTSSKSKKNSVHIDSKQGTLLLKEYPPAYNMAKAICNACPEKMTSYVSQYFNNVIIDASGPSGANGLSKAHRRASIDDSDDEAENIKELSKAHRLIREVWRACPDVLQNVIPQLEAELSAESVSLRLLATQTIGDVTAGIGVAGPPTPPTMDPAAYPPARLTDDSQITQPNALLLPLAPKPFSQAHSTAYQSFLSRRQDKSASVRAAWVTGIGRIILTSAGGSGLSTNEEQDLVHSLAKMLGDADERVRIAAVEVIGTFGFSDTVKKLGISGGISDQGSVLSVLAERVKDRKHAVREHAMKILARMWGVASGEIEVGNEQVTMILKDIPSRILDAYYTNNLDIQVLLDHVIFELLLPLNYPPLKSKAVKGDSSQLRKLKSAMREGEGYTETDIEMIRVRRILTLVKGLDERAKKVFFALQARQLSMRTFMTFYLTACEEYNGGVMDSDEETTKSKLTKVIDNLAKMLPDQAKVSADLWKFAKMHDRRSYQLIRFAMAAVSDYRTVTKAIRELSKRIQGNTSVSTSLLESLTPLVYRSSSLIFNRSHIPAIMDVARSDELGLGNTAHEMLREVSSQNPEVLEAHVQDMCKDLESHAPSAKQSDEAGVEEILKACAGFAKKLPAKLPTERKFLIALTNYALYSSSPKAAKHAVSIIMATSDKKQMYAKDLIKQSVQNCTYNSQYFLTKLATISQINLLAPEIADEEGDAIISIATDDILLNNRTSNPSAGYAWSDDIDNETAAKEWALRVLVNRVRAKQSTEDEESFRSYAEPVYKILNTLVANDGELSKKQNSPATQKSRLRLLAAKLIIKLSSAHAICEKMVTPKDFNAVALVAQDQLEPVRSSFIGQLKKKLTQTTHLGTRWYTVTFLLAFEPNRNLKDSTLTWLRSRTHFFIRLSQNNDKGSEQTVMESLAARLLSLLAYHPDYPPESSDESTKVDDLADFARYILFYLSAVANENNLSLIFHIMQRVKQVRDAITGSAMMSTRLYTLSDLAQATTRRFAELYSQQHKIGGSGGSGAANILQTYPGKMRLPSSLFTTIPIHSEALSIAEKNYLAEEVDDKLDRIVRLFMKPRTQSASNGPSQTRKRKVDLSSMGKTSGAGAKFSSFSSKKARRDSKEKSLPIRKSSLAEAGVKPAKRRKTSDEDDWEGGGGRLGEAESKARRRSGRGTKAGISYAEGDSDEDDMEMVEWEEEQNKAEEEGNNSDESEEDGSGERESSEAEEEAEEAEEGGQKEGEKEDQNNATPSSLSGDDDEGEPMEDAQKSLPLPPSRSKRQTPRKKQLQQDKPSSPVAATRGRGRGRGKPPGKRRTSNTETESPDQKQPAAAAVEAGPIRRSTRRAR</sequence>
<dbReference type="VEuPathDB" id="FungiDB:BDBG_02808"/>
<protein>
    <submittedName>
        <fullName evidence="7">Sister chromatid cohesion protein PDS5</fullName>
    </submittedName>
</protein>
<dbReference type="GO" id="GO:0051301">
    <property type="term" value="P:cell division"/>
    <property type="evidence" value="ECO:0007669"/>
    <property type="project" value="UniProtKB-KW"/>
</dbReference>
<name>A0A179UH92_BLAGS</name>
<keyword evidence="4" id="KW-0539">Nucleus</keyword>
<dbReference type="PANTHER" id="PTHR12663">
    <property type="entry name" value="ANDROGEN INDUCED INHIBITOR OF PROLIFERATION AS3 / PDS5-RELATED"/>
    <property type="match status" value="1"/>
</dbReference>
<keyword evidence="2" id="KW-0132">Cell division</keyword>
<keyword evidence="8" id="KW-1185">Reference proteome</keyword>
<feature type="compositionally biased region" description="Basic residues" evidence="6">
    <location>
        <begin position="1533"/>
        <end position="1547"/>
    </location>
</feature>
<evidence type="ECO:0000256" key="4">
    <source>
        <dbReference type="ARBA" id="ARBA00023242"/>
    </source>
</evidence>
<dbReference type="Gene3D" id="1.25.10.10">
    <property type="entry name" value="Leucine-rich Repeat Variant"/>
    <property type="match status" value="1"/>
</dbReference>
<gene>
    <name evidence="7" type="ORF">BDBG_02808</name>
</gene>
<dbReference type="OrthoDB" id="200660at2759"/>
<dbReference type="CDD" id="cd19953">
    <property type="entry name" value="PDS5"/>
    <property type="match status" value="1"/>
</dbReference>
<dbReference type="GO" id="GO:0000785">
    <property type="term" value="C:chromatin"/>
    <property type="evidence" value="ECO:0007669"/>
    <property type="project" value="TreeGrafter"/>
</dbReference>
<evidence type="ECO:0000256" key="2">
    <source>
        <dbReference type="ARBA" id="ARBA00022618"/>
    </source>
</evidence>
<feature type="region of interest" description="Disordered" evidence="6">
    <location>
        <begin position="1"/>
        <end position="24"/>
    </location>
</feature>
<evidence type="ECO:0000256" key="5">
    <source>
        <dbReference type="ARBA" id="ARBA00023306"/>
    </source>
</evidence>
<dbReference type="Proteomes" id="UP000002038">
    <property type="component" value="Unassembled WGS sequence"/>
</dbReference>
<evidence type="ECO:0000256" key="3">
    <source>
        <dbReference type="ARBA" id="ARBA00022776"/>
    </source>
</evidence>
<feature type="compositionally biased region" description="Acidic residues" evidence="6">
    <location>
        <begin position="1437"/>
        <end position="1448"/>
    </location>
</feature>
<feature type="compositionally biased region" description="Acidic residues" evidence="6">
    <location>
        <begin position="1415"/>
        <end position="1429"/>
    </location>
</feature>
<comment type="subcellular location">
    <subcellularLocation>
        <location evidence="1">Nucleus</location>
    </subcellularLocation>
</comment>
<feature type="region of interest" description="Disordered" evidence="6">
    <location>
        <begin position="1310"/>
        <end position="1578"/>
    </location>
</feature>
<dbReference type="GO" id="GO:0007064">
    <property type="term" value="P:mitotic sister chromatid cohesion"/>
    <property type="evidence" value="ECO:0007669"/>
    <property type="project" value="InterPro"/>
</dbReference>
<proteinExistence type="predicted"/>
<feature type="compositionally biased region" description="Basic residues" evidence="6">
    <location>
        <begin position="1508"/>
        <end position="1518"/>
    </location>
</feature>
<dbReference type="InterPro" id="IPR039776">
    <property type="entry name" value="Pds5"/>
</dbReference>
<dbReference type="InterPro" id="IPR011989">
    <property type="entry name" value="ARM-like"/>
</dbReference>
<dbReference type="STRING" id="559298.A0A179UH92"/>
<dbReference type="GeneID" id="8506050"/>
<feature type="compositionally biased region" description="Acidic residues" evidence="6">
    <location>
        <begin position="1456"/>
        <end position="1466"/>
    </location>
</feature>
<dbReference type="SUPFAM" id="SSF48371">
    <property type="entry name" value="ARM repeat"/>
    <property type="match status" value="1"/>
</dbReference>
<dbReference type="Pfam" id="PF20168">
    <property type="entry name" value="PDS5"/>
    <property type="match status" value="1"/>
</dbReference>
<evidence type="ECO:0000256" key="1">
    <source>
        <dbReference type="ARBA" id="ARBA00004123"/>
    </source>
</evidence>
<keyword evidence="5" id="KW-0131">Cell cycle</keyword>
<accession>A0A179UH92</accession>
<evidence type="ECO:0000313" key="8">
    <source>
        <dbReference type="Proteomes" id="UP000002038"/>
    </source>
</evidence>
<feature type="compositionally biased region" description="Low complexity" evidence="6">
    <location>
        <begin position="1336"/>
        <end position="1346"/>
    </location>
</feature>
<feature type="compositionally biased region" description="Acidic residues" evidence="6">
    <location>
        <begin position="1487"/>
        <end position="1496"/>
    </location>
</feature>
<dbReference type="KEGG" id="bgh:BDBG_02808"/>
<dbReference type="RefSeq" id="XP_031577316.1">
    <property type="nucleotide sequence ID" value="XM_031720962.1"/>
</dbReference>
<evidence type="ECO:0000313" key="7">
    <source>
        <dbReference type="EMBL" id="OAT06628.1"/>
    </source>
</evidence>
<dbReference type="GO" id="GO:0006281">
    <property type="term" value="P:DNA repair"/>
    <property type="evidence" value="ECO:0007669"/>
    <property type="project" value="TreeGrafter"/>
</dbReference>
<keyword evidence="3" id="KW-0498">Mitosis</keyword>